<dbReference type="Gene3D" id="1.10.357.10">
    <property type="entry name" value="Tetracycline Repressor, domain 2"/>
    <property type="match status" value="1"/>
</dbReference>
<dbReference type="Proteomes" id="UP000037939">
    <property type="component" value="Unassembled WGS sequence"/>
</dbReference>
<organism evidence="6 7">
    <name type="scientific">Amantichitinum ursilacus</name>
    <dbReference type="NCBI Taxonomy" id="857265"/>
    <lineage>
        <taxon>Bacteria</taxon>
        <taxon>Pseudomonadati</taxon>
        <taxon>Pseudomonadota</taxon>
        <taxon>Betaproteobacteria</taxon>
        <taxon>Neisseriales</taxon>
        <taxon>Chitinibacteraceae</taxon>
        <taxon>Amantichitinum</taxon>
    </lineage>
</organism>
<evidence type="ECO:0000256" key="2">
    <source>
        <dbReference type="ARBA" id="ARBA00023125"/>
    </source>
</evidence>
<dbReference type="SUPFAM" id="SSF46689">
    <property type="entry name" value="Homeodomain-like"/>
    <property type="match status" value="1"/>
</dbReference>
<reference evidence="6 7" key="1">
    <citation type="submission" date="2015-07" db="EMBL/GenBank/DDBJ databases">
        <title>Draft genome sequence of the Amantichitinum ursilacus IGB-41, a new chitin-degrading bacterium.</title>
        <authorList>
            <person name="Kirstahler P."/>
            <person name="Guenther M."/>
            <person name="Grumaz C."/>
            <person name="Rupp S."/>
            <person name="Zibek S."/>
            <person name="Sohn K."/>
        </authorList>
    </citation>
    <scope>NUCLEOTIDE SEQUENCE [LARGE SCALE GENOMIC DNA]</scope>
    <source>
        <strain evidence="6 7">IGB-41</strain>
    </source>
</reference>
<dbReference type="InterPro" id="IPR009057">
    <property type="entry name" value="Homeodomain-like_sf"/>
</dbReference>
<dbReference type="STRING" id="857265.WG78_07145"/>
<dbReference type="InterPro" id="IPR036271">
    <property type="entry name" value="Tet_transcr_reg_TetR-rel_C_sf"/>
</dbReference>
<dbReference type="RefSeq" id="WP_053937115.1">
    <property type="nucleotide sequence ID" value="NZ_LAQT01000004.1"/>
</dbReference>
<dbReference type="PANTHER" id="PTHR47506:SF1">
    <property type="entry name" value="HTH-TYPE TRANSCRIPTIONAL REGULATOR YJDC"/>
    <property type="match status" value="1"/>
</dbReference>
<dbReference type="GO" id="GO:0003677">
    <property type="term" value="F:DNA binding"/>
    <property type="evidence" value="ECO:0007669"/>
    <property type="project" value="UniProtKB-UniRule"/>
</dbReference>
<dbReference type="SUPFAM" id="SSF48498">
    <property type="entry name" value="Tetracyclin repressor-like, C-terminal domain"/>
    <property type="match status" value="1"/>
</dbReference>
<accession>A0A0N0XM49</accession>
<evidence type="ECO:0000259" key="5">
    <source>
        <dbReference type="PROSITE" id="PS50977"/>
    </source>
</evidence>
<keyword evidence="2 4" id="KW-0238">DNA-binding</keyword>
<dbReference type="Pfam" id="PF00440">
    <property type="entry name" value="TetR_N"/>
    <property type="match status" value="1"/>
</dbReference>
<name>A0A0N0XM49_9NEIS</name>
<dbReference type="OrthoDB" id="270177at2"/>
<sequence length="206" mass="22336">MAERGRPRCFDREAALRSAMTIFWRYGYEGSSLAQLTEAMGINSPSLYSSFGSKQGLFREAVDQYDAEEGATIREALDARADVREAIQHMLHTSAQCFSVPGKPAGCMVLLAATNCTPENAGIWEYMSDRRKRSTAILQARLDRGIADGQIAASVDTEKLAAFFGGIRNGMSIHARDGACRDLLMAMADAAMAGWDQLTAAPVLTS</sequence>
<keyword evidence="7" id="KW-1185">Reference proteome</keyword>
<gene>
    <name evidence="6" type="primary">comR_1</name>
    <name evidence="6" type="ORF">WG78_07145</name>
</gene>
<dbReference type="AlphaFoldDB" id="A0A0N0XM49"/>
<evidence type="ECO:0000313" key="6">
    <source>
        <dbReference type="EMBL" id="KPC53879.1"/>
    </source>
</evidence>
<feature type="DNA-binding region" description="H-T-H motif" evidence="4">
    <location>
        <begin position="32"/>
        <end position="51"/>
    </location>
</feature>
<evidence type="ECO:0000256" key="4">
    <source>
        <dbReference type="PROSITE-ProRule" id="PRU00335"/>
    </source>
</evidence>
<proteinExistence type="predicted"/>
<comment type="caution">
    <text evidence="6">The sequence shown here is derived from an EMBL/GenBank/DDBJ whole genome shotgun (WGS) entry which is preliminary data.</text>
</comment>
<dbReference type="PROSITE" id="PS50977">
    <property type="entry name" value="HTH_TETR_2"/>
    <property type="match status" value="1"/>
</dbReference>
<evidence type="ECO:0000256" key="1">
    <source>
        <dbReference type="ARBA" id="ARBA00023015"/>
    </source>
</evidence>
<feature type="domain" description="HTH tetR-type" evidence="5">
    <location>
        <begin position="9"/>
        <end position="69"/>
    </location>
</feature>
<dbReference type="EMBL" id="LAQT01000004">
    <property type="protein sequence ID" value="KPC53879.1"/>
    <property type="molecule type" value="Genomic_DNA"/>
</dbReference>
<keyword evidence="1" id="KW-0805">Transcription regulation</keyword>
<dbReference type="PATRIC" id="fig|857265.3.peg.1468"/>
<dbReference type="PANTHER" id="PTHR47506">
    <property type="entry name" value="TRANSCRIPTIONAL REGULATORY PROTEIN"/>
    <property type="match status" value="1"/>
</dbReference>
<protein>
    <submittedName>
        <fullName evidence="6">HTH-type transcriptional repressor ComR</fullName>
    </submittedName>
</protein>
<dbReference type="Gene3D" id="1.10.10.60">
    <property type="entry name" value="Homeodomain-like"/>
    <property type="match status" value="1"/>
</dbReference>
<evidence type="ECO:0000313" key="7">
    <source>
        <dbReference type="Proteomes" id="UP000037939"/>
    </source>
</evidence>
<keyword evidence="3" id="KW-0804">Transcription</keyword>
<evidence type="ECO:0000256" key="3">
    <source>
        <dbReference type="ARBA" id="ARBA00023163"/>
    </source>
</evidence>
<dbReference type="InterPro" id="IPR001647">
    <property type="entry name" value="HTH_TetR"/>
</dbReference>